<proteinExistence type="predicted"/>
<evidence type="ECO:0000313" key="2">
    <source>
        <dbReference type="Proteomes" id="UP000242638"/>
    </source>
</evidence>
<dbReference type="Bgee" id="ENSPREG00000008129">
    <property type="expression patterns" value="Expressed in head and 1 other cell type or tissue"/>
</dbReference>
<dbReference type="GeneTree" id="ENSGT00940000175931"/>
<evidence type="ECO:0000313" key="1">
    <source>
        <dbReference type="Ensembl" id="ENSPREP00000011953.1"/>
    </source>
</evidence>
<organism evidence="1 2">
    <name type="scientific">Poecilia reticulata</name>
    <name type="common">Guppy</name>
    <name type="synonym">Acanthophacelus reticulatus</name>
    <dbReference type="NCBI Taxonomy" id="8081"/>
    <lineage>
        <taxon>Eukaryota</taxon>
        <taxon>Metazoa</taxon>
        <taxon>Chordata</taxon>
        <taxon>Craniata</taxon>
        <taxon>Vertebrata</taxon>
        <taxon>Euteleostomi</taxon>
        <taxon>Actinopterygii</taxon>
        <taxon>Neopterygii</taxon>
        <taxon>Teleostei</taxon>
        <taxon>Neoteleostei</taxon>
        <taxon>Acanthomorphata</taxon>
        <taxon>Ovalentaria</taxon>
        <taxon>Atherinomorphae</taxon>
        <taxon>Cyprinodontiformes</taxon>
        <taxon>Poeciliidae</taxon>
        <taxon>Poeciliinae</taxon>
        <taxon>Poecilia</taxon>
    </lineage>
</organism>
<dbReference type="Proteomes" id="UP000242638">
    <property type="component" value="Unassembled WGS sequence"/>
</dbReference>
<sequence length="137" mass="14363">MGDVQGDLPVVLRLLDLRHPTARLPGQGPGLVGHHLARVVHHGAVGHHDVRAHERRPHVPGPVGGGEHREVLEDGREAERLVEDAAGLVPERVPARGALQGEGNASLGHAGCGQSEEVCLRKVLTDGAICSLGSVSR</sequence>
<name>A0A3P9NR17_POERE</name>
<accession>A0A3P9NR17</accession>
<protein>
    <submittedName>
        <fullName evidence="1">Uncharacterized protein</fullName>
    </submittedName>
</protein>
<dbReference type="Ensembl" id="ENSPRET00000012087.1">
    <property type="protein sequence ID" value="ENSPREP00000011953.1"/>
    <property type="gene ID" value="ENSPREG00000008129.1"/>
</dbReference>
<dbReference type="OMA" id="HHDVRAH"/>
<reference evidence="1" key="2">
    <citation type="submission" date="2025-08" db="UniProtKB">
        <authorList>
            <consortium name="Ensembl"/>
        </authorList>
    </citation>
    <scope>IDENTIFICATION</scope>
    <source>
        <strain evidence="1">Guanapo</strain>
    </source>
</reference>
<reference evidence="1" key="3">
    <citation type="submission" date="2025-09" db="UniProtKB">
        <authorList>
            <consortium name="Ensembl"/>
        </authorList>
    </citation>
    <scope>IDENTIFICATION</scope>
    <source>
        <strain evidence="1">Guanapo</strain>
    </source>
</reference>
<reference evidence="2" key="1">
    <citation type="submission" date="2013-11" db="EMBL/GenBank/DDBJ databases">
        <title>The genomic landscape of the Guanapo guppy.</title>
        <authorList>
            <person name="Kuenstner A."/>
            <person name="Dreyer C."/>
        </authorList>
    </citation>
    <scope>NUCLEOTIDE SEQUENCE</scope>
    <source>
        <strain evidence="2">Guanapo</strain>
    </source>
</reference>
<keyword evidence="2" id="KW-1185">Reference proteome</keyword>
<dbReference type="AlphaFoldDB" id="A0A3P9NR17"/>